<accession>A0A8H3DEB4</accession>
<name>A0A8H3DEB4_9AGAM</name>
<comment type="caution">
    <text evidence="3">The sequence shown here is derived from an EMBL/GenBank/DDBJ whole genome shotgun (WGS) entry which is preliminary data.</text>
</comment>
<feature type="transmembrane region" description="Helical" evidence="2">
    <location>
        <begin position="360"/>
        <end position="383"/>
    </location>
</feature>
<proteinExistence type="predicted"/>
<organism evidence="3 4">
    <name type="scientific">Rhizoctonia solani</name>
    <dbReference type="NCBI Taxonomy" id="456999"/>
    <lineage>
        <taxon>Eukaryota</taxon>
        <taxon>Fungi</taxon>
        <taxon>Dikarya</taxon>
        <taxon>Basidiomycota</taxon>
        <taxon>Agaricomycotina</taxon>
        <taxon>Agaricomycetes</taxon>
        <taxon>Cantharellales</taxon>
        <taxon>Ceratobasidiaceae</taxon>
        <taxon>Rhizoctonia</taxon>
    </lineage>
</organism>
<evidence type="ECO:0000313" key="3">
    <source>
        <dbReference type="EMBL" id="CAE6519821.1"/>
    </source>
</evidence>
<feature type="transmembrane region" description="Helical" evidence="2">
    <location>
        <begin position="421"/>
        <end position="440"/>
    </location>
</feature>
<dbReference type="AlphaFoldDB" id="A0A8H3DEB4"/>
<feature type="transmembrane region" description="Helical" evidence="2">
    <location>
        <begin position="335"/>
        <end position="354"/>
    </location>
</feature>
<keyword evidence="2" id="KW-0812">Transmembrane</keyword>
<protein>
    <submittedName>
        <fullName evidence="3">Uncharacterized protein</fullName>
    </submittedName>
</protein>
<feature type="transmembrane region" description="Helical" evidence="2">
    <location>
        <begin position="452"/>
        <end position="474"/>
    </location>
</feature>
<dbReference type="EMBL" id="CAJMXA010003883">
    <property type="protein sequence ID" value="CAE6519821.1"/>
    <property type="molecule type" value="Genomic_DNA"/>
</dbReference>
<keyword evidence="2" id="KW-0472">Membrane</keyword>
<keyword evidence="2" id="KW-1133">Transmembrane helix</keyword>
<feature type="compositionally biased region" description="Polar residues" evidence="1">
    <location>
        <begin position="1"/>
        <end position="17"/>
    </location>
</feature>
<sequence>MTSGVDLSSTTKETIPSGSRRYDDTHAGQAKRRSIPIGSLNVREGDDEASHPFGPVPNGWTEYTHVIEGIPFFYNSQKRIITDAYIRTPAILSRIETYYTQISGVLGSLDSTEYQLSKMDIYIDPTCDPQTGQKICAYYLVDHCRHSIAFLRQVDTGIVGLPDARNTIHLERMLRGEYWTHCEYMPRPDVDHTASARKLQGQLASLMIDNISSEGSTSPFTPEECKYYLKSVNPSINEPQFLNWSVEFSFAARVNSLLIQSQIINLHGEQCARADRAMIVTDQRPPARTALYLQLSKFMFDCPVTHLNRLEHAWTDRIIYSHHWKKLLSELIEEWTVAAGVGGLVWISNIVLFTSTSSTIALLLLGVSTIATVYGAAKALLLIRKHRSLGQYAVHGSQYLQENEKYATGLQDLSYEYSCPWACALWAGALTSISVLWMILNQVVSRVLELFLSLGFIPPYALCTGTLMLGAWTCGRVVPSDAKKITSSTKTNSHIQQYVIRTK</sequence>
<evidence type="ECO:0000256" key="1">
    <source>
        <dbReference type="SAM" id="MobiDB-lite"/>
    </source>
</evidence>
<gene>
    <name evidence="3" type="ORF">RDB_LOCUS145068</name>
</gene>
<reference evidence="3" key="1">
    <citation type="submission" date="2021-01" db="EMBL/GenBank/DDBJ databases">
        <authorList>
            <person name="Kaushik A."/>
        </authorList>
    </citation>
    <scope>NUCLEOTIDE SEQUENCE</scope>
    <source>
        <strain evidence="3">AG6-10EEA</strain>
    </source>
</reference>
<feature type="region of interest" description="Disordered" evidence="1">
    <location>
        <begin position="1"/>
        <end position="49"/>
    </location>
</feature>
<evidence type="ECO:0000313" key="4">
    <source>
        <dbReference type="Proteomes" id="UP000663853"/>
    </source>
</evidence>
<dbReference type="Proteomes" id="UP000663853">
    <property type="component" value="Unassembled WGS sequence"/>
</dbReference>
<evidence type="ECO:0000256" key="2">
    <source>
        <dbReference type="SAM" id="Phobius"/>
    </source>
</evidence>